<dbReference type="EC" id="4.1.2.20" evidence="5"/>
<dbReference type="OrthoDB" id="9802624at2"/>
<dbReference type="Gene3D" id="3.20.20.60">
    <property type="entry name" value="Phosphoenolpyruvate-binding domains"/>
    <property type="match status" value="1"/>
</dbReference>
<evidence type="ECO:0000256" key="2">
    <source>
        <dbReference type="ARBA" id="ARBA00022723"/>
    </source>
</evidence>
<name>A0A0M6YGY1_9RHOB</name>
<keyword evidence="2" id="KW-0479">Metal-binding</keyword>
<dbReference type="STRING" id="420998.JDO7802_00758"/>
<gene>
    <name evidence="5" type="primary">garL_1</name>
    <name evidence="5" type="ORF">JDO7802_00758</name>
</gene>
<evidence type="ECO:0000256" key="1">
    <source>
        <dbReference type="ARBA" id="ARBA00005568"/>
    </source>
</evidence>
<dbReference type="InterPro" id="IPR005000">
    <property type="entry name" value="Aldolase/citrate-lyase_domain"/>
</dbReference>
<dbReference type="Proteomes" id="UP000049222">
    <property type="component" value="Unassembled WGS sequence"/>
</dbReference>
<keyword evidence="3 5" id="KW-0456">Lyase</keyword>
<dbReference type="InterPro" id="IPR040442">
    <property type="entry name" value="Pyrv_kinase-like_dom_sf"/>
</dbReference>
<proteinExistence type="inferred from homology"/>
<evidence type="ECO:0000256" key="3">
    <source>
        <dbReference type="ARBA" id="ARBA00023239"/>
    </source>
</evidence>
<dbReference type="RefSeq" id="WP_055082687.1">
    <property type="nucleotide sequence ID" value="NZ_CXSU01000005.1"/>
</dbReference>
<dbReference type="GO" id="GO:0046872">
    <property type="term" value="F:metal ion binding"/>
    <property type="evidence" value="ECO:0007669"/>
    <property type="project" value="UniProtKB-KW"/>
</dbReference>
<dbReference type="GO" id="GO:0008672">
    <property type="term" value="F:2-dehydro-3-deoxyglucarate aldolase activity"/>
    <property type="evidence" value="ECO:0007669"/>
    <property type="project" value="UniProtKB-EC"/>
</dbReference>
<dbReference type="EMBL" id="CXSU01000005">
    <property type="protein sequence ID" value="CTQ48753.1"/>
    <property type="molecule type" value="Genomic_DNA"/>
</dbReference>
<keyword evidence="6" id="KW-1185">Reference proteome</keyword>
<comment type="similarity">
    <text evidence="1">Belongs to the HpcH/HpaI aldolase family.</text>
</comment>
<evidence type="ECO:0000313" key="5">
    <source>
        <dbReference type="EMBL" id="CTQ48753.1"/>
    </source>
</evidence>
<dbReference type="GO" id="GO:0005737">
    <property type="term" value="C:cytoplasm"/>
    <property type="evidence" value="ECO:0007669"/>
    <property type="project" value="TreeGrafter"/>
</dbReference>
<feature type="domain" description="HpcH/HpaI aldolase/citrate lyase" evidence="4">
    <location>
        <begin position="22"/>
        <end position="232"/>
    </location>
</feature>
<sequence length="258" mass="27293">MTDTITPTGLRGRMLAGEMLAGTFMKTPNHVTLEILILAGLDFVCLDAEHAPFDRAAIDACMAVARARNFPVLVRIGDGSPARILDVMDMGATGIVVPHVDSVDKARAIARAARFGHGGRGYAGSTRWAGYTSQKMPDLLARSRAETIVLAQIEEPEGVDAAADIAAVPGIDGLFTGPADLSVSYGHESVDNDDLRAAMDSVGAACRAAGKTYVTWVPDEATAAAWRHYGFTTFVVSSEHGWMLNGARAVVKGIHDLN</sequence>
<dbReference type="PANTHER" id="PTHR30502">
    <property type="entry name" value="2-KETO-3-DEOXY-L-RHAMNONATE ALDOLASE"/>
    <property type="match status" value="1"/>
</dbReference>
<dbReference type="InterPro" id="IPR015813">
    <property type="entry name" value="Pyrv/PenolPyrv_kinase-like_dom"/>
</dbReference>
<dbReference type="SUPFAM" id="SSF51621">
    <property type="entry name" value="Phosphoenolpyruvate/pyruvate domain"/>
    <property type="match status" value="1"/>
</dbReference>
<dbReference type="AlphaFoldDB" id="A0A0M6YGY1"/>
<organism evidence="5 6">
    <name type="scientific">Jannaschia donghaensis</name>
    <dbReference type="NCBI Taxonomy" id="420998"/>
    <lineage>
        <taxon>Bacteria</taxon>
        <taxon>Pseudomonadati</taxon>
        <taxon>Pseudomonadota</taxon>
        <taxon>Alphaproteobacteria</taxon>
        <taxon>Rhodobacterales</taxon>
        <taxon>Roseobacteraceae</taxon>
        <taxon>Jannaschia</taxon>
    </lineage>
</organism>
<evidence type="ECO:0000313" key="6">
    <source>
        <dbReference type="Proteomes" id="UP000049222"/>
    </source>
</evidence>
<dbReference type="Pfam" id="PF03328">
    <property type="entry name" value="HpcH_HpaI"/>
    <property type="match status" value="1"/>
</dbReference>
<dbReference type="InterPro" id="IPR050251">
    <property type="entry name" value="HpcH-HpaI_aldolase"/>
</dbReference>
<dbReference type="PANTHER" id="PTHR30502:SF0">
    <property type="entry name" value="PHOSPHOENOLPYRUVATE CARBOXYLASE FAMILY PROTEIN"/>
    <property type="match status" value="1"/>
</dbReference>
<protein>
    <submittedName>
        <fullName evidence="5">5-keto-4-deoxy-D-glucarate aldolase</fullName>
        <ecNumber evidence="5">4.1.2.20</ecNumber>
    </submittedName>
</protein>
<accession>A0A0M6YGY1</accession>
<evidence type="ECO:0000259" key="4">
    <source>
        <dbReference type="Pfam" id="PF03328"/>
    </source>
</evidence>
<reference evidence="5 6" key="1">
    <citation type="submission" date="2015-07" db="EMBL/GenBank/DDBJ databases">
        <authorList>
            <person name="Noorani M."/>
        </authorList>
    </citation>
    <scope>NUCLEOTIDE SEQUENCE [LARGE SCALE GENOMIC DNA]</scope>
    <source>
        <strain evidence="5 6">CECT 7802</strain>
    </source>
</reference>